<comment type="caution">
    <text evidence="9">The sequence shown here is derived from an EMBL/GenBank/DDBJ whole genome shotgun (WGS) entry which is preliminary data.</text>
</comment>
<evidence type="ECO:0000256" key="3">
    <source>
        <dbReference type="ARBA" id="ARBA00022448"/>
    </source>
</evidence>
<dbReference type="AlphaFoldDB" id="A0A819NUS8"/>
<dbReference type="PANTHER" id="PTHR22781:SF12">
    <property type="entry name" value="AP-3 COMPLEX SUBUNIT DELTA-1"/>
    <property type="match status" value="1"/>
</dbReference>
<keyword evidence="5" id="KW-0653">Protein transport</keyword>
<keyword evidence="3" id="KW-0813">Transport</keyword>
<evidence type="ECO:0000313" key="10">
    <source>
        <dbReference type="Proteomes" id="UP000663823"/>
    </source>
</evidence>
<evidence type="ECO:0000256" key="5">
    <source>
        <dbReference type="ARBA" id="ARBA00022927"/>
    </source>
</evidence>
<keyword evidence="6" id="KW-0472">Membrane</keyword>
<evidence type="ECO:0000259" key="8">
    <source>
        <dbReference type="Pfam" id="PF01602"/>
    </source>
</evidence>
<feature type="domain" description="Clathrin/coatomer adaptor adaptin-like N-terminal" evidence="8">
    <location>
        <begin position="99"/>
        <end position="156"/>
    </location>
</feature>
<dbReference type="GO" id="GO:0016182">
    <property type="term" value="P:synaptic vesicle budding from endosome"/>
    <property type="evidence" value="ECO:0007669"/>
    <property type="project" value="TreeGrafter"/>
</dbReference>
<comment type="subcellular location">
    <subcellularLocation>
        <location evidence="1">Endomembrane system</location>
    </subcellularLocation>
</comment>
<dbReference type="GO" id="GO:0006896">
    <property type="term" value="P:Golgi to vacuole transport"/>
    <property type="evidence" value="ECO:0007669"/>
    <property type="project" value="TreeGrafter"/>
</dbReference>
<feature type="region of interest" description="Disordered" evidence="7">
    <location>
        <begin position="299"/>
        <end position="381"/>
    </location>
</feature>
<evidence type="ECO:0000256" key="7">
    <source>
        <dbReference type="SAM" id="MobiDB-lite"/>
    </source>
</evidence>
<dbReference type="GO" id="GO:0048499">
    <property type="term" value="P:synaptic vesicle membrane organization"/>
    <property type="evidence" value="ECO:0007669"/>
    <property type="project" value="TreeGrafter"/>
</dbReference>
<evidence type="ECO:0000256" key="4">
    <source>
        <dbReference type="ARBA" id="ARBA00022737"/>
    </source>
</evidence>
<dbReference type="GO" id="GO:0048490">
    <property type="term" value="P:anterograde synaptic vesicle transport"/>
    <property type="evidence" value="ECO:0007669"/>
    <property type="project" value="TreeGrafter"/>
</dbReference>
<dbReference type="GO" id="GO:1904115">
    <property type="term" value="C:axon cytoplasm"/>
    <property type="evidence" value="ECO:0007669"/>
    <property type="project" value="GOC"/>
</dbReference>
<organism evidence="9 10">
    <name type="scientific">Rotaria sordida</name>
    <dbReference type="NCBI Taxonomy" id="392033"/>
    <lineage>
        <taxon>Eukaryota</taxon>
        <taxon>Metazoa</taxon>
        <taxon>Spiralia</taxon>
        <taxon>Gnathifera</taxon>
        <taxon>Rotifera</taxon>
        <taxon>Eurotatoria</taxon>
        <taxon>Bdelloidea</taxon>
        <taxon>Philodinida</taxon>
        <taxon>Philodinidae</taxon>
        <taxon>Rotaria</taxon>
    </lineage>
</organism>
<protein>
    <recommendedName>
        <fullName evidence="8">Clathrin/coatomer adaptor adaptin-like N-terminal domain-containing protein</fullName>
    </recommendedName>
</protein>
<accession>A0A819NUS8</accession>
<evidence type="ECO:0000256" key="1">
    <source>
        <dbReference type="ARBA" id="ARBA00004308"/>
    </source>
</evidence>
<dbReference type="Pfam" id="PF01602">
    <property type="entry name" value="Adaptin_N"/>
    <property type="match status" value="1"/>
</dbReference>
<dbReference type="PANTHER" id="PTHR22781">
    <property type="entry name" value="DELTA ADAPTIN-RELATED"/>
    <property type="match status" value="1"/>
</dbReference>
<feature type="compositionally biased region" description="Basic and acidic residues" evidence="7">
    <location>
        <begin position="310"/>
        <end position="327"/>
    </location>
</feature>
<dbReference type="EMBL" id="CAJOAX010007281">
    <property type="protein sequence ID" value="CAF4005417.1"/>
    <property type="molecule type" value="Genomic_DNA"/>
</dbReference>
<dbReference type="InterPro" id="IPR017105">
    <property type="entry name" value="AP3_complex_dsu"/>
</dbReference>
<evidence type="ECO:0000256" key="6">
    <source>
        <dbReference type="ARBA" id="ARBA00023136"/>
    </source>
</evidence>
<evidence type="ECO:0000256" key="2">
    <source>
        <dbReference type="ARBA" id="ARBA00006613"/>
    </source>
</evidence>
<keyword evidence="4" id="KW-0677">Repeat</keyword>
<dbReference type="Proteomes" id="UP000663823">
    <property type="component" value="Unassembled WGS sequence"/>
</dbReference>
<dbReference type="GO" id="GO:0006623">
    <property type="term" value="P:protein targeting to vacuole"/>
    <property type="evidence" value="ECO:0007669"/>
    <property type="project" value="TreeGrafter"/>
</dbReference>
<dbReference type="GO" id="GO:0030123">
    <property type="term" value="C:AP-3 adaptor complex"/>
    <property type="evidence" value="ECO:0007669"/>
    <property type="project" value="InterPro"/>
</dbReference>
<proteinExistence type="inferred from homology"/>
<name>A0A819NUS8_9BILA</name>
<dbReference type="Gene3D" id="1.25.10.10">
    <property type="entry name" value="Leucine-rich Repeat Variant"/>
    <property type="match status" value="2"/>
</dbReference>
<dbReference type="GO" id="GO:0043195">
    <property type="term" value="C:terminal bouton"/>
    <property type="evidence" value="ECO:0007669"/>
    <property type="project" value="TreeGrafter"/>
</dbReference>
<dbReference type="InterPro" id="IPR002553">
    <property type="entry name" value="Clathrin/coatomer_adapt-like_N"/>
</dbReference>
<dbReference type="GO" id="GO:0098943">
    <property type="term" value="P:neurotransmitter receptor transport, postsynaptic endosome to lysosome"/>
    <property type="evidence" value="ECO:0007669"/>
    <property type="project" value="TreeGrafter"/>
</dbReference>
<sequence>MIRKDLNSPSMYETDIAMSDLSCFINSDLARDLANEIMTLMTSTKPYIPAVNAICELARRNPENDLVLAAIFFCLMTTSTNNWVLIKIIKLIFVPISSDLPNNNASIQLCVQKLRILIEDSDQNLKYIGLLAMSTILHTHPKSIQSHSDLIMHCLNLLSRMAILLENDYVFIHDSNSTTVSEVLYAAAWICSGFCSSKFLDLEGWINGPQSDSEDESITTSSYYDNKGLFYDDNGENSNSNSYSGDTLSYQKSKKYIESTAEELEKQRESKKTKKKSKTDAKLIHDNDDDIYPTVKVTLGGELPENATESENKDNDNDKKKIIEKQEQLSTSKSKHKRERSDDKELLSPADEEENRPTSSTPSPPPPTTAEKTKVKKSSSETTTIVYTNTSVPLLLDIMTDDIHPTNQSEQQYNEQGTYKLAGQSNNLTIEYLINPDPLIVQVDVTFLLENRTSFIIDHINIHVICSMNSKLLNTTSANLISFPSISLFPHSQNYIPIYFF</sequence>
<comment type="similarity">
    <text evidence="2">Belongs to the adaptor complexes large subunit family.</text>
</comment>
<dbReference type="InterPro" id="IPR016024">
    <property type="entry name" value="ARM-type_fold"/>
</dbReference>
<dbReference type="GO" id="GO:0010008">
    <property type="term" value="C:endosome membrane"/>
    <property type="evidence" value="ECO:0007669"/>
    <property type="project" value="TreeGrafter"/>
</dbReference>
<dbReference type="SUPFAM" id="SSF48371">
    <property type="entry name" value="ARM repeat"/>
    <property type="match status" value="1"/>
</dbReference>
<gene>
    <name evidence="9" type="ORF">OTI717_LOCUS29249</name>
</gene>
<evidence type="ECO:0000313" key="9">
    <source>
        <dbReference type="EMBL" id="CAF4005417.1"/>
    </source>
</evidence>
<reference evidence="9" key="1">
    <citation type="submission" date="2021-02" db="EMBL/GenBank/DDBJ databases">
        <authorList>
            <person name="Nowell W R."/>
        </authorList>
    </citation>
    <scope>NUCLEOTIDE SEQUENCE</scope>
</reference>
<feature type="region of interest" description="Disordered" evidence="7">
    <location>
        <begin position="261"/>
        <end position="287"/>
    </location>
</feature>
<dbReference type="GO" id="GO:0098830">
    <property type="term" value="C:presynaptic endosome"/>
    <property type="evidence" value="ECO:0007669"/>
    <property type="project" value="TreeGrafter"/>
</dbReference>
<dbReference type="InterPro" id="IPR011989">
    <property type="entry name" value="ARM-like"/>
</dbReference>